<gene>
    <name evidence="7" type="ORF">A3F54_00190</name>
</gene>
<keyword evidence="3" id="KW-0133">Cell shape</keyword>
<keyword evidence="6" id="KW-0961">Cell wall biogenesis/degradation</keyword>
<dbReference type="AlphaFoldDB" id="A0A1G2B7S8"/>
<dbReference type="Gene3D" id="3.40.630.30">
    <property type="match status" value="2"/>
</dbReference>
<comment type="similarity">
    <text evidence="1">Belongs to the FemABX family.</text>
</comment>
<protein>
    <recommendedName>
        <fullName evidence="9">BioF2-like acetyltransferase domain-containing protein</fullName>
    </recommendedName>
</protein>
<evidence type="ECO:0000256" key="4">
    <source>
        <dbReference type="ARBA" id="ARBA00022984"/>
    </source>
</evidence>
<dbReference type="SUPFAM" id="SSF55729">
    <property type="entry name" value="Acyl-CoA N-acyltransferases (Nat)"/>
    <property type="match status" value="2"/>
</dbReference>
<dbReference type="EMBL" id="MHKD01000003">
    <property type="protein sequence ID" value="OGY85273.1"/>
    <property type="molecule type" value="Genomic_DNA"/>
</dbReference>
<dbReference type="STRING" id="1798542.A3F54_00190"/>
<dbReference type="PANTHER" id="PTHR36174">
    <property type="entry name" value="LIPID II:GLYCINE GLYCYLTRANSFERASE"/>
    <property type="match status" value="1"/>
</dbReference>
<keyword evidence="4" id="KW-0573">Peptidoglycan synthesis</keyword>
<dbReference type="GO" id="GO:0016755">
    <property type="term" value="F:aminoacyltransferase activity"/>
    <property type="evidence" value="ECO:0007669"/>
    <property type="project" value="InterPro"/>
</dbReference>
<dbReference type="GO" id="GO:0008360">
    <property type="term" value="P:regulation of cell shape"/>
    <property type="evidence" value="ECO:0007669"/>
    <property type="project" value="UniProtKB-KW"/>
</dbReference>
<evidence type="ECO:0000313" key="8">
    <source>
        <dbReference type="Proteomes" id="UP000176952"/>
    </source>
</evidence>
<evidence type="ECO:0000256" key="5">
    <source>
        <dbReference type="ARBA" id="ARBA00023315"/>
    </source>
</evidence>
<dbReference type="InterPro" id="IPR050644">
    <property type="entry name" value="PG_Glycine_Bridge_Synth"/>
</dbReference>
<organism evidence="7 8">
    <name type="scientific">Candidatus Kerfeldbacteria bacterium RIFCSPHIGHO2_12_FULL_48_17</name>
    <dbReference type="NCBI Taxonomy" id="1798542"/>
    <lineage>
        <taxon>Bacteria</taxon>
        <taxon>Candidatus Kerfeldiibacteriota</taxon>
    </lineage>
</organism>
<dbReference type="InterPro" id="IPR016181">
    <property type="entry name" value="Acyl_CoA_acyltransferase"/>
</dbReference>
<comment type="caution">
    <text evidence="7">The sequence shown here is derived from an EMBL/GenBank/DDBJ whole genome shotgun (WGS) entry which is preliminary data.</text>
</comment>
<evidence type="ECO:0000313" key="7">
    <source>
        <dbReference type="EMBL" id="OGY85273.1"/>
    </source>
</evidence>
<proteinExistence type="inferred from homology"/>
<evidence type="ECO:0008006" key="9">
    <source>
        <dbReference type="Google" id="ProtNLM"/>
    </source>
</evidence>
<dbReference type="Pfam" id="PF02388">
    <property type="entry name" value="FemAB"/>
    <property type="match status" value="3"/>
</dbReference>
<dbReference type="Proteomes" id="UP000176952">
    <property type="component" value="Unassembled WGS sequence"/>
</dbReference>
<evidence type="ECO:0000256" key="3">
    <source>
        <dbReference type="ARBA" id="ARBA00022960"/>
    </source>
</evidence>
<sequence>MEVRLLEHKHELDGYLRTFQRSEFLQSWEWGEFYQAQGVEVLRVGVFEGDKLFLSALLLRQALFMGWGYWYCPRGPLLKEGVRDAMQAKVWRCWLDWVAAEASKHKIMFLRCEPNEALPSAVKNFTVPRWVQPPLTRMLDLTQGEAALLAGMKQKARYNLRLGQKKNITVREDHSDGAVESFFETASATSAAHGIRSHELDYYKTMVATFARRNMVRLFLAEYEGQVAAAALCVFYGNTAVYLHGGSFHEYASFMPSYVLQWQALSAARAAGIRFYDFGGVAPADDPKHLLAGVTRFKTGFGGFEYAFPYRYEIVYASGLYRWFRALKKVRALFIKRLRA</sequence>
<dbReference type="InterPro" id="IPR003447">
    <property type="entry name" value="FEMABX"/>
</dbReference>
<evidence type="ECO:0000256" key="2">
    <source>
        <dbReference type="ARBA" id="ARBA00022679"/>
    </source>
</evidence>
<dbReference type="GO" id="GO:0009252">
    <property type="term" value="P:peptidoglycan biosynthetic process"/>
    <property type="evidence" value="ECO:0007669"/>
    <property type="project" value="UniProtKB-KW"/>
</dbReference>
<keyword evidence="2" id="KW-0808">Transferase</keyword>
<name>A0A1G2B7S8_9BACT</name>
<dbReference type="PROSITE" id="PS51191">
    <property type="entry name" value="FEMABX"/>
    <property type="match status" value="1"/>
</dbReference>
<dbReference type="PANTHER" id="PTHR36174:SF1">
    <property type="entry name" value="LIPID II:GLYCINE GLYCYLTRANSFERASE"/>
    <property type="match status" value="1"/>
</dbReference>
<evidence type="ECO:0000256" key="1">
    <source>
        <dbReference type="ARBA" id="ARBA00009943"/>
    </source>
</evidence>
<reference evidence="7 8" key="1">
    <citation type="journal article" date="2016" name="Nat. Commun.">
        <title>Thousands of microbial genomes shed light on interconnected biogeochemical processes in an aquifer system.</title>
        <authorList>
            <person name="Anantharaman K."/>
            <person name="Brown C.T."/>
            <person name="Hug L.A."/>
            <person name="Sharon I."/>
            <person name="Castelle C.J."/>
            <person name="Probst A.J."/>
            <person name="Thomas B.C."/>
            <person name="Singh A."/>
            <person name="Wilkins M.J."/>
            <person name="Karaoz U."/>
            <person name="Brodie E.L."/>
            <person name="Williams K.H."/>
            <person name="Hubbard S.S."/>
            <person name="Banfield J.F."/>
        </authorList>
    </citation>
    <scope>NUCLEOTIDE SEQUENCE [LARGE SCALE GENOMIC DNA]</scope>
</reference>
<evidence type="ECO:0000256" key="6">
    <source>
        <dbReference type="ARBA" id="ARBA00023316"/>
    </source>
</evidence>
<keyword evidence="5" id="KW-0012">Acyltransferase</keyword>
<accession>A0A1G2B7S8</accession>
<dbReference type="GO" id="GO:0071555">
    <property type="term" value="P:cell wall organization"/>
    <property type="evidence" value="ECO:0007669"/>
    <property type="project" value="UniProtKB-KW"/>
</dbReference>